<keyword evidence="2" id="KW-1185">Reference proteome</keyword>
<comment type="caution">
    <text evidence="1">The sequence shown here is derived from an EMBL/GenBank/DDBJ whole genome shotgun (WGS) entry which is preliminary data.</text>
</comment>
<reference evidence="1" key="2">
    <citation type="submission" date="2023-01" db="EMBL/GenBank/DDBJ databases">
        <authorList>
            <person name="Sun Q."/>
            <person name="Evtushenko L."/>
        </authorList>
    </citation>
    <scope>NUCLEOTIDE SEQUENCE</scope>
    <source>
        <strain evidence="1">VKM B-2484</strain>
    </source>
</reference>
<dbReference type="RefSeq" id="WP_213375493.1">
    <property type="nucleotide sequence ID" value="NZ_BSFJ01000001.1"/>
</dbReference>
<dbReference type="EMBL" id="BSFJ01000001">
    <property type="protein sequence ID" value="GLK69890.1"/>
    <property type="molecule type" value="Genomic_DNA"/>
</dbReference>
<proteinExistence type="predicted"/>
<organism evidence="1 2">
    <name type="scientific">Ancylobacter dichloromethanicus</name>
    <dbReference type="NCBI Taxonomy" id="518825"/>
    <lineage>
        <taxon>Bacteria</taxon>
        <taxon>Pseudomonadati</taxon>
        <taxon>Pseudomonadota</taxon>
        <taxon>Alphaproteobacteria</taxon>
        <taxon>Hyphomicrobiales</taxon>
        <taxon>Xanthobacteraceae</taxon>
        <taxon>Ancylobacter</taxon>
    </lineage>
</organism>
<dbReference type="Proteomes" id="UP001143370">
    <property type="component" value="Unassembled WGS sequence"/>
</dbReference>
<gene>
    <name evidence="1" type="ORF">GCM10017643_00050</name>
</gene>
<sequence length="185" mass="19989">MAIPARPVSPEALDEARRLYELTNVPVKQVADMLGIAKSTLSHRVRLWGWQPRKARIPLALPPPALPPTVEPVAAGAGAVAAGPPADRRELIARLVRRIETEIAAIERLVGRAGLNAAMKPEASHADGERAARTLAILVRSLRELAALEKLEPDRDDDDANRDADTFRRELGDTLERVLAGGEAS</sequence>
<reference evidence="1" key="1">
    <citation type="journal article" date="2014" name="Int. J. Syst. Evol. Microbiol.">
        <title>Complete genome sequence of Corynebacterium casei LMG S-19264T (=DSM 44701T), isolated from a smear-ripened cheese.</title>
        <authorList>
            <consortium name="US DOE Joint Genome Institute (JGI-PGF)"/>
            <person name="Walter F."/>
            <person name="Albersmeier A."/>
            <person name="Kalinowski J."/>
            <person name="Ruckert C."/>
        </authorList>
    </citation>
    <scope>NUCLEOTIDE SEQUENCE</scope>
    <source>
        <strain evidence="1">VKM B-2484</strain>
    </source>
</reference>
<evidence type="ECO:0000313" key="1">
    <source>
        <dbReference type="EMBL" id="GLK69890.1"/>
    </source>
</evidence>
<dbReference type="AlphaFoldDB" id="A0A9W6J623"/>
<name>A0A9W6J623_9HYPH</name>
<accession>A0A9W6J623</accession>
<protein>
    <submittedName>
        <fullName evidence="1">Uncharacterized protein</fullName>
    </submittedName>
</protein>
<evidence type="ECO:0000313" key="2">
    <source>
        <dbReference type="Proteomes" id="UP001143370"/>
    </source>
</evidence>